<dbReference type="RefSeq" id="WP_069437461.1">
    <property type="nucleotide sequence ID" value="NZ_LPWG01000011.1"/>
</dbReference>
<evidence type="ECO:0000256" key="12">
    <source>
        <dbReference type="SAM" id="Phobius"/>
    </source>
</evidence>
<feature type="domain" description="CBS" evidence="13">
    <location>
        <begin position="209"/>
        <end position="269"/>
    </location>
</feature>
<dbReference type="InterPro" id="IPR036318">
    <property type="entry name" value="FAD-bd_PCMH-like_sf"/>
</dbReference>
<proteinExistence type="inferred from homology"/>
<feature type="domain" description="CBS" evidence="13">
    <location>
        <begin position="277"/>
        <end position="334"/>
    </location>
</feature>
<keyword evidence="16" id="KW-1185">Reference proteome</keyword>
<dbReference type="PANTHER" id="PTHR22777">
    <property type="entry name" value="HEMOLYSIN-RELATED"/>
    <property type="match status" value="1"/>
</dbReference>
<dbReference type="AlphaFoldDB" id="A0A1E3W147"/>
<dbReference type="InterPro" id="IPR016169">
    <property type="entry name" value="FAD-bd_PCMH_sub2"/>
</dbReference>
<evidence type="ECO:0000259" key="14">
    <source>
        <dbReference type="PROSITE" id="PS51846"/>
    </source>
</evidence>
<feature type="transmembrane region" description="Helical" evidence="12">
    <location>
        <begin position="61"/>
        <end position="85"/>
    </location>
</feature>
<evidence type="ECO:0000256" key="3">
    <source>
        <dbReference type="ARBA" id="ARBA00022475"/>
    </source>
</evidence>
<reference evidence="15 16" key="1">
    <citation type="journal article" date="2016" name="Environ. Microbiol.">
        <title>New Methyloceanibacter diversity from North Sea sediments includes methanotroph containing solely the soluble methane monooxygenase.</title>
        <authorList>
            <person name="Vekeman B."/>
            <person name="Kerckhof F.M."/>
            <person name="Cremers G."/>
            <person name="de Vos P."/>
            <person name="Vandamme P."/>
            <person name="Boon N."/>
            <person name="Op den Camp H.J."/>
            <person name="Heylen K."/>
        </authorList>
    </citation>
    <scope>NUCLEOTIDE SEQUENCE [LARGE SCALE GENOMIC DNA]</scope>
    <source>
        <strain evidence="15 16">R-67174</strain>
    </source>
</reference>
<keyword evidence="8 10" id="KW-0472">Membrane</keyword>
<keyword evidence="5" id="KW-0677">Repeat</keyword>
<dbReference type="Pfam" id="PF03471">
    <property type="entry name" value="CorC_HlyC"/>
    <property type="match status" value="1"/>
</dbReference>
<keyword evidence="6 10" id="KW-1133">Transmembrane helix</keyword>
<evidence type="ECO:0000313" key="16">
    <source>
        <dbReference type="Proteomes" id="UP000094501"/>
    </source>
</evidence>
<evidence type="ECO:0000256" key="10">
    <source>
        <dbReference type="PROSITE-ProRule" id="PRU01193"/>
    </source>
</evidence>
<name>A0A1E3W147_9HYPH</name>
<feature type="compositionally biased region" description="Basic and acidic residues" evidence="11">
    <location>
        <begin position="433"/>
        <end position="446"/>
    </location>
</feature>
<dbReference type="SMART" id="SM01091">
    <property type="entry name" value="CorC_HlyC"/>
    <property type="match status" value="1"/>
</dbReference>
<comment type="subcellular location">
    <subcellularLocation>
        <location evidence="1">Cell membrane</location>
        <topology evidence="1">Multi-pass membrane protein</topology>
    </subcellularLocation>
</comment>
<dbReference type="Gene3D" id="3.10.580.10">
    <property type="entry name" value="CBS-domain"/>
    <property type="match status" value="1"/>
</dbReference>
<dbReference type="InterPro" id="IPR000644">
    <property type="entry name" value="CBS_dom"/>
</dbReference>
<dbReference type="InterPro" id="IPR005170">
    <property type="entry name" value="Transptr-assoc_dom"/>
</dbReference>
<gene>
    <name evidence="15" type="ORF">AUC68_05050</name>
</gene>
<evidence type="ECO:0000256" key="7">
    <source>
        <dbReference type="ARBA" id="ARBA00023122"/>
    </source>
</evidence>
<evidence type="ECO:0000256" key="11">
    <source>
        <dbReference type="SAM" id="MobiDB-lite"/>
    </source>
</evidence>
<sequence>MTVALGLTLGAILGLLIVSAFFSGSETALTAASRARMHALEDDGNPRAGLVNRLLDSRERLIGALLLGNNLVNIAASALTTSLFLSVFGEAGVAYATLVMTALVVVFAEVLPKTYAILNADRMALAVAPALEVLVALLAPVTAALQFLVRHTLRLFGSNIDDDAEVLSAHEEIRGAIELHHKEGGVVKGDRDMLGGVLDLRELDVSDIMVHRTKMVTIDADLPSADIIDQALQSSHTRLPLWKGEREEIVGILHARTLLQALRDSRGDVSKIDVMALATPPWFVPDTTTLKAQLAAFLKRKNHFSIVVDEYGEVMGLLTLEDIIEEIVGDITDETDVAATDAQPQPDGSLLVEGLVPVRDVNRLMDWDLPDEEATTVAGLVIHEAQTIPNPGQTFNFHGFRFEVLRRHRNRITRLRVVPLNEPAGKAETAHAPADKPAAKTGSKDS</sequence>
<dbReference type="GO" id="GO:0005886">
    <property type="term" value="C:plasma membrane"/>
    <property type="evidence" value="ECO:0007669"/>
    <property type="project" value="UniProtKB-SubCell"/>
</dbReference>
<dbReference type="InterPro" id="IPR002550">
    <property type="entry name" value="CNNM"/>
</dbReference>
<dbReference type="PANTHER" id="PTHR22777:SF32">
    <property type="entry name" value="UPF0053 INNER MEMBRANE PROTEIN YFJD"/>
    <property type="match status" value="1"/>
</dbReference>
<dbReference type="InterPro" id="IPR044751">
    <property type="entry name" value="Ion_transp-like_CBS"/>
</dbReference>
<dbReference type="EMBL" id="LPWG01000011">
    <property type="protein sequence ID" value="ODR99528.1"/>
    <property type="molecule type" value="Genomic_DNA"/>
</dbReference>
<feature type="domain" description="CNNM transmembrane" evidence="14">
    <location>
        <begin position="1"/>
        <end position="190"/>
    </location>
</feature>
<keyword evidence="3" id="KW-1003">Cell membrane</keyword>
<dbReference type="STRING" id="1774968.AUC68_05050"/>
<evidence type="ECO:0000256" key="2">
    <source>
        <dbReference type="ARBA" id="ARBA00006446"/>
    </source>
</evidence>
<evidence type="ECO:0000256" key="6">
    <source>
        <dbReference type="ARBA" id="ARBA00022989"/>
    </source>
</evidence>
<dbReference type="SUPFAM" id="SSF54631">
    <property type="entry name" value="CBS-domain pair"/>
    <property type="match status" value="1"/>
</dbReference>
<dbReference type="InterPro" id="IPR046342">
    <property type="entry name" value="CBS_dom_sf"/>
</dbReference>
<protein>
    <recommendedName>
        <fullName evidence="17">Magnesium/cobalt efflux protein</fullName>
    </recommendedName>
</protein>
<comment type="caution">
    <text evidence="15">The sequence shown here is derived from an EMBL/GenBank/DDBJ whole genome shotgun (WGS) entry which is preliminary data.</text>
</comment>
<evidence type="ECO:0000256" key="9">
    <source>
        <dbReference type="PROSITE-ProRule" id="PRU00703"/>
    </source>
</evidence>
<dbReference type="Pfam" id="PF00571">
    <property type="entry name" value="CBS"/>
    <property type="match status" value="2"/>
</dbReference>
<evidence type="ECO:0000259" key="13">
    <source>
        <dbReference type="PROSITE" id="PS51371"/>
    </source>
</evidence>
<evidence type="ECO:0000256" key="5">
    <source>
        <dbReference type="ARBA" id="ARBA00022737"/>
    </source>
</evidence>
<evidence type="ECO:0000256" key="8">
    <source>
        <dbReference type="ARBA" id="ARBA00023136"/>
    </source>
</evidence>
<dbReference type="SUPFAM" id="SSF56176">
    <property type="entry name" value="FAD-binding/transporter-associated domain-like"/>
    <property type="match status" value="1"/>
</dbReference>
<dbReference type="PROSITE" id="PS51846">
    <property type="entry name" value="CNNM"/>
    <property type="match status" value="1"/>
</dbReference>
<dbReference type="PROSITE" id="PS51371">
    <property type="entry name" value="CBS"/>
    <property type="match status" value="2"/>
</dbReference>
<keyword evidence="7 9" id="KW-0129">CBS domain</keyword>
<dbReference type="SMART" id="SM00116">
    <property type="entry name" value="CBS"/>
    <property type="match status" value="2"/>
</dbReference>
<comment type="similarity">
    <text evidence="2">Belongs to the UPF0053 family. Hemolysin C subfamily.</text>
</comment>
<dbReference type="Pfam" id="PF01595">
    <property type="entry name" value="CNNM"/>
    <property type="match status" value="1"/>
</dbReference>
<feature type="transmembrane region" description="Helical" evidence="12">
    <location>
        <begin position="123"/>
        <end position="149"/>
    </location>
</feature>
<organism evidence="15 16">
    <name type="scientific">Methyloceanibacter methanicus</name>
    <dbReference type="NCBI Taxonomy" id="1774968"/>
    <lineage>
        <taxon>Bacteria</taxon>
        <taxon>Pseudomonadati</taxon>
        <taxon>Pseudomonadota</taxon>
        <taxon>Alphaproteobacteria</taxon>
        <taxon>Hyphomicrobiales</taxon>
        <taxon>Hyphomicrobiaceae</taxon>
        <taxon>Methyloceanibacter</taxon>
    </lineage>
</organism>
<keyword evidence="4 10" id="KW-0812">Transmembrane</keyword>
<evidence type="ECO:0000256" key="4">
    <source>
        <dbReference type="ARBA" id="ARBA00022692"/>
    </source>
</evidence>
<dbReference type="FunFam" id="3.10.580.10:FF:000002">
    <property type="entry name" value="Magnesium/cobalt efflux protein CorC"/>
    <property type="match status" value="1"/>
</dbReference>
<accession>A0A1E3W147</accession>
<dbReference type="GO" id="GO:0050660">
    <property type="term" value="F:flavin adenine dinucleotide binding"/>
    <property type="evidence" value="ECO:0007669"/>
    <property type="project" value="InterPro"/>
</dbReference>
<dbReference type="CDD" id="cd04590">
    <property type="entry name" value="CBS_pair_CorC_HlyC_assoc"/>
    <property type="match status" value="1"/>
</dbReference>
<dbReference type="OrthoDB" id="9797674at2"/>
<evidence type="ECO:0008006" key="17">
    <source>
        <dbReference type="Google" id="ProtNLM"/>
    </source>
</evidence>
<evidence type="ECO:0000256" key="1">
    <source>
        <dbReference type="ARBA" id="ARBA00004651"/>
    </source>
</evidence>
<dbReference type="Gene3D" id="3.30.465.10">
    <property type="match status" value="1"/>
</dbReference>
<evidence type="ECO:0000313" key="15">
    <source>
        <dbReference type="EMBL" id="ODR99528.1"/>
    </source>
</evidence>
<dbReference type="Proteomes" id="UP000094501">
    <property type="component" value="Unassembled WGS sequence"/>
</dbReference>
<feature type="transmembrane region" description="Helical" evidence="12">
    <location>
        <begin position="92"/>
        <end position="111"/>
    </location>
</feature>
<feature type="region of interest" description="Disordered" evidence="11">
    <location>
        <begin position="423"/>
        <end position="446"/>
    </location>
</feature>